<reference evidence="2 3" key="1">
    <citation type="submission" date="2019-02" db="EMBL/GenBank/DDBJ databases">
        <title>Deep-cultivation of Planctomycetes and their phenomic and genomic characterization uncovers novel biology.</title>
        <authorList>
            <person name="Wiegand S."/>
            <person name="Jogler M."/>
            <person name="Boedeker C."/>
            <person name="Pinto D."/>
            <person name="Vollmers J."/>
            <person name="Rivas-Marin E."/>
            <person name="Kohn T."/>
            <person name="Peeters S.H."/>
            <person name="Heuer A."/>
            <person name="Rast P."/>
            <person name="Oberbeckmann S."/>
            <person name="Bunk B."/>
            <person name="Jeske O."/>
            <person name="Meyerdierks A."/>
            <person name="Storesund J.E."/>
            <person name="Kallscheuer N."/>
            <person name="Luecker S."/>
            <person name="Lage O.M."/>
            <person name="Pohl T."/>
            <person name="Merkel B.J."/>
            <person name="Hornburger P."/>
            <person name="Mueller R.-W."/>
            <person name="Bruemmer F."/>
            <person name="Labrenz M."/>
            <person name="Spormann A.M."/>
            <person name="Op den Camp H."/>
            <person name="Overmann J."/>
            <person name="Amann R."/>
            <person name="Jetten M.S.M."/>
            <person name="Mascher T."/>
            <person name="Medema M.H."/>
            <person name="Devos D.P."/>
            <person name="Kaster A.-K."/>
            <person name="Ovreas L."/>
            <person name="Rohde M."/>
            <person name="Galperin M.Y."/>
            <person name="Jogler C."/>
        </authorList>
    </citation>
    <scope>NUCLEOTIDE SEQUENCE [LARGE SCALE GENOMIC DNA]</scope>
    <source>
        <strain evidence="2 3">Pla85_3_4</strain>
    </source>
</reference>
<evidence type="ECO:0000313" key="2">
    <source>
        <dbReference type="EMBL" id="QDU95942.1"/>
    </source>
</evidence>
<keyword evidence="1" id="KW-0812">Transmembrane</keyword>
<gene>
    <name evidence="2" type="ORF">Pla8534_37610</name>
</gene>
<keyword evidence="1" id="KW-1133">Transmembrane helix</keyword>
<keyword evidence="1" id="KW-0472">Membrane</keyword>
<dbReference type="Proteomes" id="UP000317648">
    <property type="component" value="Chromosome"/>
</dbReference>
<feature type="transmembrane region" description="Helical" evidence="1">
    <location>
        <begin position="103"/>
        <end position="124"/>
    </location>
</feature>
<feature type="transmembrane region" description="Helical" evidence="1">
    <location>
        <begin position="21"/>
        <end position="42"/>
    </location>
</feature>
<protein>
    <submittedName>
        <fullName evidence="2">Uncharacterized protein</fullName>
    </submittedName>
</protein>
<evidence type="ECO:0000256" key="1">
    <source>
        <dbReference type="SAM" id="Phobius"/>
    </source>
</evidence>
<proteinExistence type="predicted"/>
<keyword evidence="3" id="KW-1185">Reference proteome</keyword>
<feature type="transmembrane region" description="Helical" evidence="1">
    <location>
        <begin position="62"/>
        <end position="82"/>
    </location>
</feature>
<name>A0A518DVS8_9BACT</name>
<dbReference type="KEGG" id="lcre:Pla8534_37610"/>
<evidence type="ECO:0000313" key="3">
    <source>
        <dbReference type="Proteomes" id="UP000317648"/>
    </source>
</evidence>
<organism evidence="2 3">
    <name type="scientific">Lignipirellula cremea</name>
    <dbReference type="NCBI Taxonomy" id="2528010"/>
    <lineage>
        <taxon>Bacteria</taxon>
        <taxon>Pseudomonadati</taxon>
        <taxon>Planctomycetota</taxon>
        <taxon>Planctomycetia</taxon>
        <taxon>Pirellulales</taxon>
        <taxon>Pirellulaceae</taxon>
        <taxon>Lignipirellula</taxon>
    </lineage>
</organism>
<sequence length="128" mass="13790">MNEQPPEHSETDAYSRKLTRTAFAFAVFGVMGALITIGIQYSSVDSFSDAKALFLSPFTFGAAGWFLGFSFAFLCAPTSYLQSPSGQKWMELVGTNSISGARVVCAVLTMITVGFFGVLVWATITGQF</sequence>
<dbReference type="EMBL" id="CP036433">
    <property type="protein sequence ID" value="QDU95942.1"/>
    <property type="molecule type" value="Genomic_DNA"/>
</dbReference>
<accession>A0A518DVS8</accession>
<dbReference type="AlphaFoldDB" id="A0A518DVS8"/>